<feature type="compositionally biased region" description="Basic and acidic residues" evidence="2">
    <location>
        <begin position="15"/>
        <end position="29"/>
    </location>
</feature>
<dbReference type="PANTHER" id="PTHR46268:SF6">
    <property type="entry name" value="UNIVERSAL STRESS PROTEIN UP12"/>
    <property type="match status" value="1"/>
</dbReference>
<feature type="region of interest" description="Disordered" evidence="2">
    <location>
        <begin position="1"/>
        <end position="29"/>
    </location>
</feature>
<name>A0A6N7PS02_9BACT</name>
<protein>
    <submittedName>
        <fullName evidence="4">Universal stress protein</fullName>
    </submittedName>
</protein>
<comment type="similarity">
    <text evidence="1">Belongs to the universal stress protein A family.</text>
</comment>
<dbReference type="OrthoDB" id="5500752at2"/>
<evidence type="ECO:0000313" key="4">
    <source>
        <dbReference type="EMBL" id="MRG94427.1"/>
    </source>
</evidence>
<evidence type="ECO:0000313" key="5">
    <source>
        <dbReference type="Proteomes" id="UP000440224"/>
    </source>
</evidence>
<evidence type="ECO:0000256" key="2">
    <source>
        <dbReference type="SAM" id="MobiDB-lite"/>
    </source>
</evidence>
<dbReference type="RefSeq" id="WP_153821284.1">
    <property type="nucleotide sequence ID" value="NZ_WJIE01000006.1"/>
</dbReference>
<dbReference type="AlphaFoldDB" id="A0A6N7PS02"/>
<feature type="domain" description="UspA" evidence="3">
    <location>
        <begin position="159"/>
        <end position="300"/>
    </location>
</feature>
<reference evidence="4 5" key="1">
    <citation type="submission" date="2019-10" db="EMBL/GenBank/DDBJ databases">
        <title>A soil myxobacterium in the family Polyangiaceae.</title>
        <authorList>
            <person name="Li Y."/>
            <person name="Wang J."/>
        </authorList>
    </citation>
    <scope>NUCLEOTIDE SEQUENCE [LARGE SCALE GENOMIC DNA]</scope>
    <source>
        <strain evidence="4 5">DSM 14734</strain>
    </source>
</reference>
<dbReference type="InterPro" id="IPR006016">
    <property type="entry name" value="UspA"/>
</dbReference>
<evidence type="ECO:0000256" key="1">
    <source>
        <dbReference type="ARBA" id="ARBA00008791"/>
    </source>
</evidence>
<dbReference type="InterPro" id="IPR014729">
    <property type="entry name" value="Rossmann-like_a/b/a_fold"/>
</dbReference>
<dbReference type="EMBL" id="WJIE01000006">
    <property type="protein sequence ID" value="MRG94427.1"/>
    <property type="molecule type" value="Genomic_DNA"/>
</dbReference>
<dbReference type="Gene3D" id="3.40.50.620">
    <property type="entry name" value="HUPs"/>
    <property type="match status" value="1"/>
</dbReference>
<dbReference type="Gene3D" id="3.40.50.12370">
    <property type="match status" value="1"/>
</dbReference>
<dbReference type="InterPro" id="IPR006015">
    <property type="entry name" value="Universal_stress_UspA"/>
</dbReference>
<dbReference type="CDD" id="cd00293">
    <property type="entry name" value="USP-like"/>
    <property type="match status" value="1"/>
</dbReference>
<proteinExistence type="inferred from homology"/>
<dbReference type="Proteomes" id="UP000440224">
    <property type="component" value="Unassembled WGS sequence"/>
</dbReference>
<keyword evidence="5" id="KW-1185">Reference proteome</keyword>
<accession>A0A6N7PS02</accession>
<gene>
    <name evidence="4" type="ORF">GF068_21260</name>
</gene>
<comment type="caution">
    <text evidence="4">The sequence shown here is derived from an EMBL/GenBank/DDBJ whole genome shotgun (WGS) entry which is preliminary data.</text>
</comment>
<dbReference type="Pfam" id="PF00582">
    <property type="entry name" value="Usp"/>
    <property type="match status" value="1"/>
</dbReference>
<evidence type="ECO:0000259" key="3">
    <source>
        <dbReference type="Pfam" id="PF00582"/>
    </source>
</evidence>
<dbReference type="SUPFAM" id="SSF52402">
    <property type="entry name" value="Adenine nucleotide alpha hydrolases-like"/>
    <property type="match status" value="2"/>
</dbReference>
<sequence>MKPAGLAEGTSPSLERGDEEGPRSEARPKRERVLVALHEGDPAASTAAIAMGRLVARTLEEPLHGILVCEAKVAPSELSRRCGLPPHALDGVVLDVEAGDPAERIVASTEAHPTAFVIVGAESAPKDGLGVGELAAHTLERSHAPVIVVRPEERLALARILVPLDGTPRTASALGPAGDLARRAGASLDIVLVGEAQHLPQAEPGAMAAPQYVDQPHHEWPAFSAEFVHRFMNTLGHCPTDVPTRFFLGAGDPADEILRFAGLLGSDLAVLVWHGLASEEHGAVFRRVLRGAPCPVLVLRR</sequence>
<organism evidence="4 5">
    <name type="scientific">Polyangium spumosum</name>
    <dbReference type="NCBI Taxonomy" id="889282"/>
    <lineage>
        <taxon>Bacteria</taxon>
        <taxon>Pseudomonadati</taxon>
        <taxon>Myxococcota</taxon>
        <taxon>Polyangia</taxon>
        <taxon>Polyangiales</taxon>
        <taxon>Polyangiaceae</taxon>
        <taxon>Polyangium</taxon>
    </lineage>
</organism>
<dbReference type="PANTHER" id="PTHR46268">
    <property type="entry name" value="STRESS RESPONSE PROTEIN NHAX"/>
    <property type="match status" value="1"/>
</dbReference>
<dbReference type="PRINTS" id="PR01438">
    <property type="entry name" value="UNVRSLSTRESS"/>
</dbReference>